<comment type="caution">
    <text evidence="1">The sequence shown here is derived from an EMBL/GenBank/DDBJ whole genome shotgun (WGS) entry which is preliminary data.</text>
</comment>
<accession>A0A9P8LCT6</accession>
<dbReference type="EMBL" id="JAGHQM010000475">
    <property type="protein sequence ID" value="KAH0559984.1"/>
    <property type="molecule type" value="Genomic_DNA"/>
</dbReference>
<organism evidence="1 2">
    <name type="scientific">Trichoglossum hirsutum</name>
    <dbReference type="NCBI Taxonomy" id="265104"/>
    <lineage>
        <taxon>Eukaryota</taxon>
        <taxon>Fungi</taxon>
        <taxon>Dikarya</taxon>
        <taxon>Ascomycota</taxon>
        <taxon>Pezizomycotina</taxon>
        <taxon>Geoglossomycetes</taxon>
        <taxon>Geoglossales</taxon>
        <taxon>Geoglossaceae</taxon>
        <taxon>Trichoglossum</taxon>
    </lineage>
</organism>
<dbReference type="AlphaFoldDB" id="A0A9P8LCT6"/>
<evidence type="ECO:0000313" key="2">
    <source>
        <dbReference type="Proteomes" id="UP000750711"/>
    </source>
</evidence>
<gene>
    <name evidence="1" type="ORF">GP486_003500</name>
</gene>
<proteinExistence type="predicted"/>
<sequence length="346" mass="38915">MRPEMTDDELSEVSQDIIGTAKRMMPISESTPSISVTEETALLQGLHNKLKEMRDAGKSFEQNLKALCSDLVIEGTPYDFWSHYADALDTDTARLVFFHVARSIIPLPTKKFADLSKLSTDNILVQHTFLTSQQRAILPSSLPPPSPSTNMSSSKRFQSLDGLEEYEKDDILECLESINSLMDVMKTRKGKGRSTVNEERQLETRITQLTTIALSWAQRPRPARCNAMQPYLSIDTRRLLRELNALAEHRIDHKVVAEEESFVERIGTGVAKLADMLKSDVAKQAVKNTGDKEKVGEGMELSELYDQDMDAEPNEFDFDDIDWHAPSLEELDRQKEAEGRVLGPGA</sequence>
<dbReference type="Proteomes" id="UP000750711">
    <property type="component" value="Unassembled WGS sequence"/>
</dbReference>
<reference evidence="1" key="1">
    <citation type="submission" date="2021-03" db="EMBL/GenBank/DDBJ databases">
        <title>Comparative genomics and phylogenomic investigation of the class Geoglossomycetes provide insights into ecological specialization and systematics.</title>
        <authorList>
            <person name="Melie T."/>
            <person name="Pirro S."/>
            <person name="Miller A.N."/>
            <person name="Quandt A."/>
        </authorList>
    </citation>
    <scope>NUCLEOTIDE SEQUENCE</scope>
    <source>
        <strain evidence="1">CAQ_001_2017</strain>
    </source>
</reference>
<protein>
    <submittedName>
        <fullName evidence="1">Uncharacterized protein</fullName>
    </submittedName>
</protein>
<name>A0A9P8LCT6_9PEZI</name>
<keyword evidence="2" id="KW-1185">Reference proteome</keyword>
<evidence type="ECO:0000313" key="1">
    <source>
        <dbReference type="EMBL" id="KAH0559984.1"/>
    </source>
</evidence>